<accession>A0A1H8VNA0</accession>
<organism evidence="7 8">
    <name type="scientific">Salinihabitans flavidus</name>
    <dbReference type="NCBI Taxonomy" id="569882"/>
    <lineage>
        <taxon>Bacteria</taxon>
        <taxon>Pseudomonadati</taxon>
        <taxon>Pseudomonadota</taxon>
        <taxon>Alphaproteobacteria</taxon>
        <taxon>Rhodobacterales</taxon>
        <taxon>Roseobacteraceae</taxon>
        <taxon>Salinihabitans</taxon>
    </lineage>
</organism>
<name>A0A1H8VNA0_9RHOB</name>
<feature type="transmembrane region" description="Helical" evidence="6">
    <location>
        <begin position="62"/>
        <end position="84"/>
    </location>
</feature>
<evidence type="ECO:0000256" key="2">
    <source>
        <dbReference type="ARBA" id="ARBA00022475"/>
    </source>
</evidence>
<dbReference type="CDD" id="cd06580">
    <property type="entry name" value="TM_PBP1_transp_TpRbsC_like"/>
    <property type="match status" value="1"/>
</dbReference>
<proteinExistence type="predicted"/>
<feature type="transmembrane region" description="Helical" evidence="6">
    <location>
        <begin position="38"/>
        <end position="56"/>
    </location>
</feature>
<feature type="transmembrane region" description="Helical" evidence="6">
    <location>
        <begin position="6"/>
        <end position="26"/>
    </location>
</feature>
<gene>
    <name evidence="7" type="ORF">SAMN04490248_13127</name>
</gene>
<evidence type="ECO:0000256" key="6">
    <source>
        <dbReference type="SAM" id="Phobius"/>
    </source>
</evidence>
<dbReference type="STRING" id="569882.SAMN04490248_13127"/>
<feature type="transmembrane region" description="Helical" evidence="6">
    <location>
        <begin position="194"/>
        <end position="217"/>
    </location>
</feature>
<reference evidence="7 8" key="1">
    <citation type="submission" date="2016-10" db="EMBL/GenBank/DDBJ databases">
        <authorList>
            <person name="de Groot N.N."/>
        </authorList>
    </citation>
    <scope>NUCLEOTIDE SEQUENCE [LARGE SCALE GENOMIC DNA]</scope>
    <source>
        <strain evidence="7 8">DSM 27842</strain>
    </source>
</reference>
<sequence>MDLMFLTGLLASGVRFAIPLLFAALGETIGQKSGVLNVGLEGIMLVGAFLAVAFSVATGSPWGGLLAAILGGAALGLLHGLFAVRLKVDQIVSGLALILLGLGLSGFGYRLVFAGQPSMRVPGFDRLDLGVLSDLPLLGPLLFSHHALAYLGILLAVGLWWIMTRTGLGLTIRAVGENPKAADSAGIDVDKVRMLCTIFGGAMAGIGGAYLSTAQLAGFVEDMVAGRGFIAIACVVFARWNPLGVLAVALIFGIADAAQIRLQPFFPQVPYQFFVTLPYVLALVALAGAARSSNLPAALTQPYRKS</sequence>
<dbReference type="AlphaFoldDB" id="A0A1H8VNA0"/>
<keyword evidence="4 6" id="KW-1133">Transmembrane helix</keyword>
<feature type="transmembrane region" description="Helical" evidence="6">
    <location>
        <begin position="142"/>
        <end position="163"/>
    </location>
</feature>
<dbReference type="RefSeq" id="WP_093120343.1">
    <property type="nucleotide sequence ID" value="NZ_FODS01000031.1"/>
</dbReference>
<dbReference type="GO" id="GO:0022857">
    <property type="term" value="F:transmembrane transporter activity"/>
    <property type="evidence" value="ECO:0007669"/>
    <property type="project" value="InterPro"/>
</dbReference>
<protein>
    <submittedName>
        <fullName evidence="7">Nucleoside ABC transporter membrane protein</fullName>
    </submittedName>
</protein>
<evidence type="ECO:0000256" key="4">
    <source>
        <dbReference type="ARBA" id="ARBA00022989"/>
    </source>
</evidence>
<evidence type="ECO:0000313" key="7">
    <source>
        <dbReference type="EMBL" id="SEP16794.1"/>
    </source>
</evidence>
<dbReference type="Proteomes" id="UP000198893">
    <property type="component" value="Unassembled WGS sequence"/>
</dbReference>
<keyword evidence="2" id="KW-1003">Cell membrane</keyword>
<dbReference type="Pfam" id="PF02653">
    <property type="entry name" value="BPD_transp_2"/>
    <property type="match status" value="1"/>
</dbReference>
<dbReference type="InterPro" id="IPR001851">
    <property type="entry name" value="ABC_transp_permease"/>
</dbReference>
<evidence type="ECO:0000256" key="1">
    <source>
        <dbReference type="ARBA" id="ARBA00004651"/>
    </source>
</evidence>
<feature type="transmembrane region" description="Helical" evidence="6">
    <location>
        <begin position="229"/>
        <end position="257"/>
    </location>
</feature>
<dbReference type="OrthoDB" id="9792579at2"/>
<feature type="transmembrane region" description="Helical" evidence="6">
    <location>
        <begin position="269"/>
        <end position="290"/>
    </location>
</feature>
<dbReference type="EMBL" id="FODS01000031">
    <property type="protein sequence ID" value="SEP16794.1"/>
    <property type="molecule type" value="Genomic_DNA"/>
</dbReference>
<feature type="transmembrane region" description="Helical" evidence="6">
    <location>
        <begin position="91"/>
        <end position="112"/>
    </location>
</feature>
<comment type="subcellular location">
    <subcellularLocation>
        <location evidence="1">Cell membrane</location>
        <topology evidence="1">Multi-pass membrane protein</topology>
    </subcellularLocation>
</comment>
<evidence type="ECO:0000256" key="5">
    <source>
        <dbReference type="ARBA" id="ARBA00023136"/>
    </source>
</evidence>
<evidence type="ECO:0000313" key="8">
    <source>
        <dbReference type="Proteomes" id="UP000198893"/>
    </source>
</evidence>
<dbReference type="PANTHER" id="PTHR43370">
    <property type="entry name" value="SUGAR ABC TRANSPORTER INTEGRAL MEMBRANE PROTEIN-RELATED"/>
    <property type="match status" value="1"/>
</dbReference>
<dbReference type="PANTHER" id="PTHR43370:SF1">
    <property type="entry name" value="GUANOSINE ABC TRANSPORTER PERMEASE PROTEIN NUPQ"/>
    <property type="match status" value="1"/>
</dbReference>
<dbReference type="GO" id="GO:0005886">
    <property type="term" value="C:plasma membrane"/>
    <property type="evidence" value="ECO:0007669"/>
    <property type="project" value="UniProtKB-SubCell"/>
</dbReference>
<keyword evidence="5 6" id="KW-0472">Membrane</keyword>
<keyword evidence="8" id="KW-1185">Reference proteome</keyword>
<keyword evidence="3 6" id="KW-0812">Transmembrane</keyword>
<evidence type="ECO:0000256" key="3">
    <source>
        <dbReference type="ARBA" id="ARBA00022692"/>
    </source>
</evidence>